<evidence type="ECO:0000256" key="1">
    <source>
        <dbReference type="SAM" id="MobiDB-lite"/>
    </source>
</evidence>
<sequence length="244" mass="27391">MPRTIAQRSTLPHSQQHQASSYYGPPPSDIGTSRLPAGSDFTQNDSLPGLTRAASSRPAQSVSDGMGERQMNRALRILVPDPDGALEPTPLPPFRRPDQDPVLECPFTFIKCFKQFARSNEREWIQHSLEHFRIAGRRPRRVDPPKTNSCCFCPVDFRASNGLVSWQERMSHVKIHHLFGHRLAAARHDFALVEYLWQNGVLSQADYRELKPNTAAASLPTPPDSPPGTGAVAVINQNQRRERR</sequence>
<proteinExistence type="predicted"/>
<feature type="compositionally biased region" description="Polar residues" evidence="1">
    <location>
        <begin position="1"/>
        <end position="21"/>
    </location>
</feature>
<feature type="region of interest" description="Disordered" evidence="1">
    <location>
        <begin position="214"/>
        <end position="244"/>
    </location>
</feature>
<dbReference type="Proteomes" id="UP000664534">
    <property type="component" value="Unassembled WGS sequence"/>
</dbReference>
<reference evidence="2" key="1">
    <citation type="submission" date="2021-03" db="EMBL/GenBank/DDBJ databases">
        <authorList>
            <person name="Tagirdzhanova G."/>
        </authorList>
    </citation>
    <scope>NUCLEOTIDE SEQUENCE</scope>
</reference>
<keyword evidence="3" id="KW-1185">Reference proteome</keyword>
<organism evidence="2 3">
    <name type="scientific">Imshaugia aleurites</name>
    <dbReference type="NCBI Taxonomy" id="172621"/>
    <lineage>
        <taxon>Eukaryota</taxon>
        <taxon>Fungi</taxon>
        <taxon>Dikarya</taxon>
        <taxon>Ascomycota</taxon>
        <taxon>Pezizomycotina</taxon>
        <taxon>Lecanoromycetes</taxon>
        <taxon>OSLEUM clade</taxon>
        <taxon>Lecanoromycetidae</taxon>
        <taxon>Lecanorales</taxon>
        <taxon>Lecanorineae</taxon>
        <taxon>Parmeliaceae</taxon>
        <taxon>Imshaugia</taxon>
    </lineage>
</organism>
<evidence type="ECO:0000313" key="3">
    <source>
        <dbReference type="Proteomes" id="UP000664534"/>
    </source>
</evidence>
<gene>
    <name evidence="2" type="ORF">IMSHALPRED_007283</name>
</gene>
<dbReference type="OrthoDB" id="409136at2759"/>
<name>A0A8H3FTV7_9LECA</name>
<feature type="compositionally biased region" description="Polar residues" evidence="1">
    <location>
        <begin position="53"/>
        <end position="63"/>
    </location>
</feature>
<accession>A0A8H3FTV7</accession>
<dbReference type="AlphaFoldDB" id="A0A8H3FTV7"/>
<dbReference type="EMBL" id="CAJPDT010000047">
    <property type="protein sequence ID" value="CAF9927718.1"/>
    <property type="molecule type" value="Genomic_DNA"/>
</dbReference>
<protein>
    <submittedName>
        <fullName evidence="2">Uncharacterized protein</fullName>
    </submittedName>
</protein>
<comment type="caution">
    <text evidence="2">The sequence shown here is derived from an EMBL/GenBank/DDBJ whole genome shotgun (WGS) entry which is preliminary data.</text>
</comment>
<evidence type="ECO:0000313" key="2">
    <source>
        <dbReference type="EMBL" id="CAF9927718.1"/>
    </source>
</evidence>
<feature type="region of interest" description="Disordered" evidence="1">
    <location>
        <begin position="1"/>
        <end position="68"/>
    </location>
</feature>